<dbReference type="Gene3D" id="1.10.357.140">
    <property type="entry name" value="UbiA prenyltransferase"/>
    <property type="match status" value="1"/>
</dbReference>
<evidence type="ECO:0000313" key="6">
    <source>
        <dbReference type="EMBL" id="MFC4359267.1"/>
    </source>
</evidence>
<keyword evidence="3 5" id="KW-1133">Transmembrane helix</keyword>
<name>A0ABD5PEC8_9EURY</name>
<dbReference type="EMBL" id="JBHSDS010000008">
    <property type="protein sequence ID" value="MFC4359267.1"/>
    <property type="molecule type" value="Genomic_DNA"/>
</dbReference>
<feature type="transmembrane region" description="Helical" evidence="5">
    <location>
        <begin position="225"/>
        <end position="244"/>
    </location>
</feature>
<evidence type="ECO:0000256" key="5">
    <source>
        <dbReference type="SAM" id="Phobius"/>
    </source>
</evidence>
<comment type="caution">
    <text evidence="6">The sequence shown here is derived from an EMBL/GenBank/DDBJ whole genome shotgun (WGS) entry which is preliminary data.</text>
</comment>
<keyword evidence="2 5" id="KW-0812">Transmembrane</keyword>
<dbReference type="RefSeq" id="WP_267622846.1">
    <property type="nucleotide sequence ID" value="NZ_JAODIW010000006.1"/>
</dbReference>
<feature type="transmembrane region" description="Helical" evidence="5">
    <location>
        <begin position="129"/>
        <end position="148"/>
    </location>
</feature>
<dbReference type="InterPro" id="IPR044878">
    <property type="entry name" value="UbiA_sf"/>
</dbReference>
<accession>A0ABD5PEC8</accession>
<gene>
    <name evidence="6" type="ORF">ACFO0N_15075</name>
</gene>
<protein>
    <submittedName>
        <fullName evidence="6">UbiA family prenyltransferase</fullName>
    </submittedName>
</protein>
<evidence type="ECO:0000256" key="1">
    <source>
        <dbReference type="ARBA" id="ARBA00004651"/>
    </source>
</evidence>
<dbReference type="AlphaFoldDB" id="A0ABD5PEC8"/>
<dbReference type="InterPro" id="IPR000537">
    <property type="entry name" value="UbiA_prenyltransferase"/>
</dbReference>
<reference evidence="6 7" key="1">
    <citation type="journal article" date="2019" name="Int. J. Syst. Evol. Microbiol.">
        <title>The Global Catalogue of Microorganisms (GCM) 10K type strain sequencing project: providing services to taxonomists for standard genome sequencing and annotation.</title>
        <authorList>
            <consortium name="The Broad Institute Genomics Platform"/>
            <consortium name="The Broad Institute Genome Sequencing Center for Infectious Disease"/>
            <person name="Wu L."/>
            <person name="Ma J."/>
        </authorList>
    </citation>
    <scope>NUCLEOTIDE SEQUENCE [LARGE SCALE GENOMIC DNA]</scope>
    <source>
        <strain evidence="6 7">CGMCC 1.12553</strain>
    </source>
</reference>
<evidence type="ECO:0000256" key="4">
    <source>
        <dbReference type="ARBA" id="ARBA00023136"/>
    </source>
</evidence>
<evidence type="ECO:0000313" key="7">
    <source>
        <dbReference type="Proteomes" id="UP001595921"/>
    </source>
</evidence>
<feature type="transmembrane region" description="Helical" evidence="5">
    <location>
        <begin position="183"/>
        <end position="204"/>
    </location>
</feature>
<comment type="subcellular location">
    <subcellularLocation>
        <location evidence="1">Cell membrane</location>
        <topology evidence="1">Multi-pass membrane protein</topology>
    </subcellularLocation>
</comment>
<organism evidence="6 7">
    <name type="scientific">Halobium salinum</name>
    <dbReference type="NCBI Taxonomy" id="1364940"/>
    <lineage>
        <taxon>Archaea</taxon>
        <taxon>Methanobacteriati</taxon>
        <taxon>Methanobacteriota</taxon>
        <taxon>Stenosarchaea group</taxon>
        <taxon>Halobacteria</taxon>
        <taxon>Halobacteriales</taxon>
        <taxon>Haloferacaceae</taxon>
        <taxon>Halobium</taxon>
    </lineage>
</organism>
<feature type="transmembrane region" description="Helical" evidence="5">
    <location>
        <begin position="157"/>
        <end position="177"/>
    </location>
</feature>
<keyword evidence="4 5" id="KW-0472">Membrane</keyword>
<feature type="transmembrane region" description="Helical" evidence="5">
    <location>
        <begin position="283"/>
        <end position="305"/>
    </location>
</feature>
<feature type="transmembrane region" description="Helical" evidence="5">
    <location>
        <begin position="250"/>
        <end position="271"/>
    </location>
</feature>
<dbReference type="GO" id="GO:0005886">
    <property type="term" value="C:plasma membrane"/>
    <property type="evidence" value="ECO:0007669"/>
    <property type="project" value="UniProtKB-SubCell"/>
</dbReference>
<proteinExistence type="predicted"/>
<dbReference type="Proteomes" id="UP001595921">
    <property type="component" value="Unassembled WGS sequence"/>
</dbReference>
<dbReference type="Gene3D" id="1.20.120.1780">
    <property type="entry name" value="UbiA prenyltransferase"/>
    <property type="match status" value="1"/>
</dbReference>
<keyword evidence="7" id="KW-1185">Reference proteome</keyword>
<sequence length="306" mass="33642">MSYIPNSNDEFATIQTLRALFDINRLSETLGYNVTYFAVGLGLAPYPLDALDEHFFSIGVIFTAVMLSKMQASIADALHDQDLDSQNPEKSYIAKAVAHLGRDTAFTLLVSEITLGLVLWSWLTGTTGTFLYIACGATMTFLGFIYSYPPRVKERGVFNHITTTGVDVACVVLPVAILSGTPLTLELALTLTAIICYTFAYHVLHQAGDTFYDREYGLSTFTQTLGIPRSILLASVFTLFASLLVFNQGYFTGGVLLLVVTGWYGQLYRLINGQSELEQSDYVSRWFHIGWVATCLNGGLAVSLLL</sequence>
<feature type="transmembrane region" description="Helical" evidence="5">
    <location>
        <begin position="105"/>
        <end position="123"/>
    </location>
</feature>
<evidence type="ECO:0000256" key="3">
    <source>
        <dbReference type="ARBA" id="ARBA00022989"/>
    </source>
</evidence>
<evidence type="ECO:0000256" key="2">
    <source>
        <dbReference type="ARBA" id="ARBA00022692"/>
    </source>
</evidence>
<dbReference type="Pfam" id="PF01040">
    <property type="entry name" value="UbiA"/>
    <property type="match status" value="1"/>
</dbReference>